<reference evidence="3" key="1">
    <citation type="submission" date="2018-03" db="EMBL/GenBank/DDBJ databases">
        <authorList>
            <person name="Navarro De La Torre S."/>
        </authorList>
    </citation>
    <scope>NUCLEOTIDE SEQUENCE [LARGE SCALE GENOMIC DNA]</scope>
    <source>
        <strain evidence="3">EAod3</strain>
    </source>
</reference>
<dbReference type="InterPro" id="IPR014030">
    <property type="entry name" value="Ketoacyl_synth_N"/>
</dbReference>
<accession>A0A2R8CNC7</accession>
<evidence type="ECO:0000259" key="1">
    <source>
        <dbReference type="Pfam" id="PF13723"/>
    </source>
</evidence>
<evidence type="ECO:0000313" key="3">
    <source>
        <dbReference type="Proteomes" id="UP000244934"/>
    </source>
</evidence>
<organism evidence="2 3">
    <name type="scientific">Kushneria phyllosphaerae</name>
    <dbReference type="NCBI Taxonomy" id="2100822"/>
    <lineage>
        <taxon>Bacteria</taxon>
        <taxon>Pseudomonadati</taxon>
        <taxon>Pseudomonadota</taxon>
        <taxon>Gammaproteobacteria</taxon>
        <taxon>Oceanospirillales</taxon>
        <taxon>Halomonadaceae</taxon>
        <taxon>Kushneria</taxon>
    </lineage>
</organism>
<dbReference type="Proteomes" id="UP000244934">
    <property type="component" value="Unassembled WGS sequence"/>
</dbReference>
<dbReference type="AlphaFoldDB" id="A0A2R8CNC7"/>
<protein>
    <recommendedName>
        <fullName evidence="1">Beta-ketoacyl synthase-like N-terminal domain-containing protein</fullName>
    </recommendedName>
</protein>
<sequence>MDCLSHADTALPVLYLHRWRAWLPERAGEDMPACIITDEKPAASSVPALLRRRLTPLGRAVCTLLGDMAAHERTTMPVLHASRHGDGHRPLDMLDTLFEGEPISPARFGLSVHNAVLGVYSIAFGNHTSMAALAAAGEEFEALLSEARGYLFDGRDSVMLILTDSPVPDRYRIQTQAPQSPSAMLMELSLAPAPDAVRLEARSVDNSENRGQIVTPPLLADWLMDREYLITRTPPLCWQAMTGMETPHTG</sequence>
<dbReference type="OrthoDB" id="9798676at2"/>
<proteinExistence type="predicted"/>
<dbReference type="Pfam" id="PF13723">
    <property type="entry name" value="Ketoacyl-synt_2"/>
    <property type="match status" value="1"/>
</dbReference>
<dbReference type="RefSeq" id="WP_108843092.1">
    <property type="nucleotide sequence ID" value="NZ_ONZI01000003.1"/>
</dbReference>
<name>A0A2R8CNC7_9GAMM</name>
<keyword evidence="3" id="KW-1185">Reference proteome</keyword>
<dbReference type="EMBL" id="ONZI01000003">
    <property type="protein sequence ID" value="SPJ34284.1"/>
    <property type="molecule type" value="Genomic_DNA"/>
</dbReference>
<gene>
    <name evidence="2" type="ORF">KSP9073_02318</name>
</gene>
<feature type="domain" description="Beta-ketoacyl synthase-like N-terminal" evidence="1">
    <location>
        <begin position="34"/>
        <end position="205"/>
    </location>
</feature>
<evidence type="ECO:0000313" key="2">
    <source>
        <dbReference type="EMBL" id="SPJ34284.1"/>
    </source>
</evidence>